<dbReference type="InterPro" id="IPR001650">
    <property type="entry name" value="Helicase_C-like"/>
</dbReference>
<dbReference type="InterPro" id="IPR048949">
    <property type="entry name" value="WHD_PriA"/>
</dbReference>
<dbReference type="Pfam" id="PF18319">
    <property type="entry name" value="Zn_ribbon_PriA"/>
    <property type="match status" value="1"/>
</dbReference>
<dbReference type="Pfam" id="PF18074">
    <property type="entry name" value="PriA_C"/>
    <property type="match status" value="1"/>
</dbReference>
<keyword evidence="4 11" id="KW-0547">Nucleotide-binding</keyword>
<feature type="binding site" evidence="11">
    <location>
        <position position="444"/>
    </location>
    <ligand>
        <name>Zn(2+)</name>
        <dbReference type="ChEBI" id="CHEBI:29105"/>
        <label>1</label>
    </ligand>
</feature>
<feature type="binding site" evidence="11">
    <location>
        <position position="453"/>
    </location>
    <ligand>
        <name>Zn(2+)</name>
        <dbReference type="ChEBI" id="CHEBI:29105"/>
        <label>2</label>
    </ligand>
</feature>
<keyword evidence="9 11" id="KW-0238">DNA-binding</keyword>
<dbReference type="SMART" id="SM00487">
    <property type="entry name" value="DEXDc"/>
    <property type="match status" value="1"/>
</dbReference>
<dbReference type="CDD" id="cd18804">
    <property type="entry name" value="SF2_C_priA"/>
    <property type="match status" value="1"/>
</dbReference>
<dbReference type="Proteomes" id="UP001165524">
    <property type="component" value="Unassembled WGS sequence"/>
</dbReference>
<evidence type="ECO:0000256" key="12">
    <source>
        <dbReference type="SAM" id="MobiDB-lite"/>
    </source>
</evidence>
<dbReference type="EC" id="5.6.2.4" evidence="11"/>
<feature type="binding site" evidence="11">
    <location>
        <position position="471"/>
    </location>
    <ligand>
        <name>Zn(2+)</name>
        <dbReference type="ChEBI" id="CHEBI:29105"/>
        <label>2</label>
    </ligand>
</feature>
<dbReference type="EMBL" id="JALKII010000002">
    <property type="protein sequence ID" value="MCK0537182.1"/>
    <property type="molecule type" value="Genomic_DNA"/>
</dbReference>
<comment type="catalytic activity">
    <reaction evidence="11">
        <text>Couples ATP hydrolysis with the unwinding of duplex DNA by translocating in the 3'-5' direction.</text>
        <dbReference type="EC" id="5.6.2.4"/>
    </reaction>
</comment>
<dbReference type="Gene3D" id="3.40.50.300">
    <property type="entry name" value="P-loop containing nucleotide triphosphate hydrolases"/>
    <property type="match status" value="2"/>
</dbReference>
<sequence length="734" mass="80967">MAQHNLIRVAVPVPLRRLFDYLPAGGPLPAPGCRCEVAFGNRRLIGVVWEIAAPGDTDQPLNKLRPIERVLDSRPVLDSDLRELCQRAATYYQHPIGEVLQTALPVLLRQDTPADRPGELVWRLTARGRFADPAQLSRAPRQQQALTILAEHPHGLSRPMLTSLGLTSPPLRALEKKGWAELVLDEPTPLPPTSQSPLAEPPLTATPEQDAAIRAIIASEGFAPFLLDGVTGSGKTEVYLQAMAHQLAHGRQVLVLVPEIGLTPQTIRRFRSRFSVPVTVLHSGLSDRERFKAWCDARDGQARIVLGTRSAIFTPLAAPGLIIVDEAHDTSFKQQDGFRYSARDLAVWRAQMLDVPVVLGTATPALETLYQAQSGRYRALRLTHRAGEARPPVIQLEDCRGLPADTPLSPRSLEALGATLKAGRQALVFINRRGYAPMLLCQDCDWQSECGRCDAHMTWHRAARELRCHHCDHRRPIPHRCPQCGSQHLRDMGAGTEKLEALLRRQFADARLIRIDRDTTRRKGSLDASLEDIQRGGAAILVGTQMLAKGHHFSALDLAVMLDADAGFLSADFRGPEQAAQLILQVAGRTGRSDRPGRLLLQTRQPDNPLLQLLCQGNYHRFAEQLLAERRQTGLPPFGFLALVRAESLQPDAGLTLLQDAGDALPLDGGLQLLGPVPAPMERRQGRFRSQLLLLAPTRGLLHRQLPPLLAALNAHPLARKCRWHLDVDPTDLL</sequence>
<feature type="binding site" evidence="11">
    <location>
        <position position="481"/>
    </location>
    <ligand>
        <name>Zn(2+)</name>
        <dbReference type="ChEBI" id="CHEBI:29105"/>
        <label>1</label>
    </ligand>
</feature>
<dbReference type="InterPro" id="IPR042115">
    <property type="entry name" value="PriA_3primeBD_sf"/>
</dbReference>
<evidence type="ECO:0000256" key="8">
    <source>
        <dbReference type="ARBA" id="ARBA00022840"/>
    </source>
</evidence>
<comment type="cofactor">
    <cofactor evidence="11">
        <name>Zn(2+)</name>
        <dbReference type="ChEBI" id="CHEBI:29105"/>
    </cofactor>
    <text evidence="11">Binds 2 zinc ions per subunit.</text>
</comment>
<dbReference type="Pfam" id="PF17764">
    <property type="entry name" value="PriA_3primeBD"/>
    <property type="match status" value="1"/>
</dbReference>
<reference evidence="14" key="1">
    <citation type="submission" date="2022-04" db="EMBL/GenBank/DDBJ databases">
        <title>Alcanivorax sp. CY1518 draft genome sequence.</title>
        <authorList>
            <person name="Zhao G."/>
            <person name="An M."/>
        </authorList>
    </citation>
    <scope>NUCLEOTIDE SEQUENCE</scope>
    <source>
        <strain evidence="14">CY1518</strain>
    </source>
</reference>
<keyword evidence="7 11" id="KW-0862">Zinc</keyword>
<evidence type="ECO:0000256" key="9">
    <source>
        <dbReference type="ARBA" id="ARBA00023125"/>
    </source>
</evidence>
<dbReference type="SMART" id="SM00490">
    <property type="entry name" value="HELICc"/>
    <property type="match status" value="1"/>
</dbReference>
<evidence type="ECO:0000256" key="6">
    <source>
        <dbReference type="ARBA" id="ARBA00022806"/>
    </source>
</evidence>
<keyword evidence="5 11" id="KW-0378">Hydrolase</keyword>
<keyword evidence="3 11" id="KW-0479">Metal-binding</keyword>
<evidence type="ECO:0000256" key="11">
    <source>
        <dbReference type="HAMAP-Rule" id="MF_00983"/>
    </source>
</evidence>
<comment type="similarity">
    <text evidence="11">Belongs to the helicase family. PriA subfamily.</text>
</comment>
<evidence type="ECO:0000313" key="14">
    <source>
        <dbReference type="EMBL" id="MCK0537182.1"/>
    </source>
</evidence>
<evidence type="ECO:0000259" key="13">
    <source>
        <dbReference type="PROSITE" id="PS51192"/>
    </source>
</evidence>
<dbReference type="RefSeq" id="WP_246949997.1">
    <property type="nucleotide sequence ID" value="NZ_JALKII010000002.1"/>
</dbReference>
<dbReference type="CDD" id="cd17929">
    <property type="entry name" value="DEXHc_priA"/>
    <property type="match status" value="1"/>
</dbReference>
<dbReference type="InterPro" id="IPR005259">
    <property type="entry name" value="PriA"/>
</dbReference>
<keyword evidence="10 11" id="KW-0413">Isomerase</keyword>
<dbReference type="PANTHER" id="PTHR30580:SF0">
    <property type="entry name" value="PRIMOSOMAL PROTEIN N"/>
    <property type="match status" value="1"/>
</dbReference>
<dbReference type="NCBIfam" id="TIGR00595">
    <property type="entry name" value="priA"/>
    <property type="match status" value="1"/>
</dbReference>
<protein>
    <recommendedName>
        <fullName evidence="11">Replication restart protein PriA</fullName>
    </recommendedName>
    <alternativeName>
        <fullName evidence="11">ATP-dependent DNA helicase PriA</fullName>
        <ecNumber evidence="11">5.6.2.4</ecNumber>
    </alternativeName>
    <alternativeName>
        <fullName evidence="11">DNA 3'-5' helicase PriA</fullName>
    </alternativeName>
</protein>
<dbReference type="InterPro" id="IPR027417">
    <property type="entry name" value="P-loop_NTPase"/>
</dbReference>
<evidence type="ECO:0000256" key="7">
    <source>
        <dbReference type="ARBA" id="ARBA00022833"/>
    </source>
</evidence>
<dbReference type="SUPFAM" id="SSF52540">
    <property type="entry name" value="P-loop containing nucleoside triphosphate hydrolases"/>
    <property type="match status" value="2"/>
</dbReference>
<dbReference type="InterPro" id="IPR011545">
    <property type="entry name" value="DEAD/DEAH_box_helicase_dom"/>
</dbReference>
<proteinExistence type="inferred from homology"/>
<keyword evidence="2 11" id="KW-0235">DNA replication</keyword>
<feature type="binding site" evidence="11">
    <location>
        <position position="450"/>
    </location>
    <ligand>
        <name>Zn(2+)</name>
        <dbReference type="ChEBI" id="CHEBI:29105"/>
        <label>2</label>
    </ligand>
</feature>
<dbReference type="InterPro" id="IPR014001">
    <property type="entry name" value="Helicase_ATP-bd"/>
</dbReference>
<keyword evidence="6 11" id="KW-0347">Helicase</keyword>
<evidence type="ECO:0000256" key="4">
    <source>
        <dbReference type="ARBA" id="ARBA00022741"/>
    </source>
</evidence>
<comment type="function">
    <text evidence="11">Initiates the restart of stalled replication forks, which reloads the replicative helicase on sites other than the origin of replication. Recognizes and binds to abandoned replication forks and remodels them to uncover a helicase loading site. Promotes assembly of the primosome at these replication forks.</text>
</comment>
<dbReference type="InterPro" id="IPR041236">
    <property type="entry name" value="PriA_C"/>
</dbReference>
<evidence type="ECO:0000256" key="1">
    <source>
        <dbReference type="ARBA" id="ARBA00022515"/>
    </source>
</evidence>
<evidence type="ECO:0000256" key="2">
    <source>
        <dbReference type="ARBA" id="ARBA00022705"/>
    </source>
</evidence>
<keyword evidence="8 11" id="KW-0067">ATP-binding</keyword>
<accession>A0ABT0E5W6</accession>
<keyword evidence="1 11" id="KW-0639">Primosome</keyword>
<evidence type="ECO:0000313" key="15">
    <source>
        <dbReference type="Proteomes" id="UP001165524"/>
    </source>
</evidence>
<feature type="region of interest" description="Disordered" evidence="12">
    <location>
        <begin position="185"/>
        <end position="204"/>
    </location>
</feature>
<evidence type="ECO:0000256" key="5">
    <source>
        <dbReference type="ARBA" id="ARBA00022801"/>
    </source>
</evidence>
<dbReference type="InterPro" id="IPR041222">
    <property type="entry name" value="PriA_3primeBD"/>
</dbReference>
<dbReference type="GO" id="GO:0016787">
    <property type="term" value="F:hydrolase activity"/>
    <property type="evidence" value="ECO:0007669"/>
    <property type="project" value="UniProtKB-KW"/>
</dbReference>
<feature type="binding site" evidence="11">
    <location>
        <position position="484"/>
    </location>
    <ligand>
        <name>Zn(2+)</name>
        <dbReference type="ChEBI" id="CHEBI:29105"/>
        <label>1</label>
    </ligand>
</feature>
<gene>
    <name evidence="11" type="primary">priA</name>
    <name evidence="14" type="ORF">MU846_05610</name>
</gene>
<dbReference type="Pfam" id="PF00270">
    <property type="entry name" value="DEAD"/>
    <property type="match status" value="1"/>
</dbReference>
<feature type="binding site" evidence="11">
    <location>
        <position position="441"/>
    </location>
    <ligand>
        <name>Zn(2+)</name>
        <dbReference type="ChEBI" id="CHEBI:29105"/>
        <label>1</label>
    </ligand>
</feature>
<comment type="caution">
    <text evidence="14">The sequence shown here is derived from an EMBL/GenBank/DDBJ whole genome shotgun (WGS) entry which is preliminary data.</text>
</comment>
<dbReference type="PROSITE" id="PS51192">
    <property type="entry name" value="HELICASE_ATP_BIND_1"/>
    <property type="match status" value="1"/>
</dbReference>
<dbReference type="Gene3D" id="3.40.1440.60">
    <property type="entry name" value="PriA, 3(prime) DNA-binding domain"/>
    <property type="match status" value="1"/>
</dbReference>
<dbReference type="HAMAP" id="MF_00983">
    <property type="entry name" value="PriA"/>
    <property type="match status" value="1"/>
</dbReference>
<name>A0ABT0E5W6_9GAMM</name>
<feature type="binding site" evidence="11">
    <location>
        <position position="468"/>
    </location>
    <ligand>
        <name>Zn(2+)</name>
        <dbReference type="ChEBI" id="CHEBI:29105"/>
        <label>2</label>
    </ligand>
</feature>
<keyword evidence="15" id="KW-1185">Reference proteome</keyword>
<dbReference type="Pfam" id="PF21213">
    <property type="entry name" value="WHD_PriA"/>
    <property type="match status" value="1"/>
</dbReference>
<evidence type="ECO:0000256" key="3">
    <source>
        <dbReference type="ARBA" id="ARBA00022723"/>
    </source>
</evidence>
<organism evidence="14 15">
    <name type="scientific">Alcanivorax quisquiliarum</name>
    <dbReference type="NCBI Taxonomy" id="2933565"/>
    <lineage>
        <taxon>Bacteria</taxon>
        <taxon>Pseudomonadati</taxon>
        <taxon>Pseudomonadota</taxon>
        <taxon>Gammaproteobacteria</taxon>
        <taxon>Oceanospirillales</taxon>
        <taxon>Alcanivoracaceae</taxon>
        <taxon>Alcanivorax</taxon>
    </lineage>
</organism>
<dbReference type="NCBIfam" id="NF004067">
    <property type="entry name" value="PRK05580.1-4"/>
    <property type="match status" value="1"/>
</dbReference>
<comment type="subunit">
    <text evidence="11">Component of the replication restart primosome.</text>
</comment>
<dbReference type="PANTHER" id="PTHR30580">
    <property type="entry name" value="PRIMOSOMAL PROTEIN N"/>
    <property type="match status" value="1"/>
</dbReference>
<dbReference type="InterPro" id="IPR040498">
    <property type="entry name" value="PriA_CRR"/>
</dbReference>
<evidence type="ECO:0000256" key="10">
    <source>
        <dbReference type="ARBA" id="ARBA00023235"/>
    </source>
</evidence>
<feature type="domain" description="Helicase ATP-binding" evidence="13">
    <location>
        <begin position="216"/>
        <end position="382"/>
    </location>
</feature>
<comment type="catalytic activity">
    <reaction evidence="11">
        <text>ATP + H2O = ADP + phosphate + H(+)</text>
        <dbReference type="Rhea" id="RHEA:13065"/>
        <dbReference type="ChEBI" id="CHEBI:15377"/>
        <dbReference type="ChEBI" id="CHEBI:15378"/>
        <dbReference type="ChEBI" id="CHEBI:30616"/>
        <dbReference type="ChEBI" id="CHEBI:43474"/>
        <dbReference type="ChEBI" id="CHEBI:456216"/>
        <dbReference type="EC" id="5.6.2.4"/>
    </reaction>
</comment>